<keyword evidence="3" id="KW-0472">Membrane</keyword>
<dbReference type="PANTHER" id="PTHR30531">
    <property type="entry name" value="FLAGELLAR BIOSYNTHETIC PROTEIN FLHB"/>
    <property type="match status" value="1"/>
</dbReference>
<keyword evidence="4" id="KW-0282">Flagellum</keyword>
<dbReference type="PRINTS" id="PR00950">
    <property type="entry name" value="TYPE3IMSPROT"/>
</dbReference>
<dbReference type="InterPro" id="IPR006135">
    <property type="entry name" value="T3SS_substrate_exporter"/>
</dbReference>
<gene>
    <name evidence="4" type="ORF">rosmuc_00564</name>
</gene>
<keyword evidence="4" id="KW-0966">Cell projection</keyword>
<dbReference type="HOGENOM" id="CLU_041013_1_2_5"/>
<dbReference type="eggNOG" id="COG1377">
    <property type="taxonomic scope" value="Bacteria"/>
</dbReference>
<dbReference type="GO" id="GO:0009306">
    <property type="term" value="P:protein secretion"/>
    <property type="evidence" value="ECO:0007669"/>
    <property type="project" value="InterPro"/>
</dbReference>
<comment type="similarity">
    <text evidence="1">Belongs to the type III secretion exporter family.</text>
</comment>
<evidence type="ECO:0000256" key="1">
    <source>
        <dbReference type="ARBA" id="ARBA00010690"/>
    </source>
</evidence>
<dbReference type="Pfam" id="PF01312">
    <property type="entry name" value="Bac_export_2"/>
    <property type="match status" value="1"/>
</dbReference>
<reference evidence="4 5" key="1">
    <citation type="submission" date="2013-01" db="EMBL/GenBank/DDBJ databases">
        <authorList>
            <person name="Fiebig A."/>
            <person name="Goeker M."/>
            <person name="Klenk H.-P.P."/>
        </authorList>
    </citation>
    <scope>NUCLEOTIDE SEQUENCE [LARGE SCALE GENOMIC DNA]</scope>
    <source>
        <strain evidence="4 5">DSM 17069</strain>
    </source>
</reference>
<feature type="transmembrane region" description="Helical" evidence="3">
    <location>
        <begin position="34"/>
        <end position="55"/>
    </location>
</feature>
<proteinExistence type="inferred from homology"/>
<dbReference type="STRING" id="215743.ROSMUCSMR3_01712"/>
<feature type="transmembrane region" description="Helical" evidence="3">
    <location>
        <begin position="185"/>
        <end position="215"/>
    </location>
</feature>
<protein>
    <submittedName>
        <fullName evidence="4">Flagellar biosynthesis pathway, component FlhB</fullName>
    </submittedName>
</protein>
<keyword evidence="3" id="KW-0812">Transmembrane</keyword>
<evidence type="ECO:0000256" key="3">
    <source>
        <dbReference type="SAM" id="Phobius"/>
    </source>
</evidence>
<comment type="caution">
    <text evidence="4">The sequence shown here is derived from an EMBL/GenBank/DDBJ whole genome shotgun (WGS) entry which is preliminary data.</text>
</comment>
<dbReference type="GO" id="GO:0005886">
    <property type="term" value="C:plasma membrane"/>
    <property type="evidence" value="ECO:0007669"/>
    <property type="project" value="TreeGrafter"/>
</dbReference>
<dbReference type="AlphaFoldDB" id="A0A0A0HSQ4"/>
<name>A0A0A0HSQ4_9RHOB</name>
<dbReference type="SUPFAM" id="SSF160544">
    <property type="entry name" value="EscU C-terminal domain-like"/>
    <property type="match status" value="1"/>
</dbReference>
<feature type="compositionally biased region" description="Basic and acidic residues" evidence="2">
    <location>
        <begin position="228"/>
        <end position="244"/>
    </location>
</feature>
<dbReference type="PANTHER" id="PTHR30531:SF12">
    <property type="entry name" value="FLAGELLAR BIOSYNTHETIC PROTEIN FLHB"/>
    <property type="match status" value="1"/>
</dbReference>
<dbReference type="Gene3D" id="3.40.1690.10">
    <property type="entry name" value="secretion proteins EscU"/>
    <property type="match status" value="1"/>
</dbReference>
<keyword evidence="4" id="KW-0969">Cilium</keyword>
<dbReference type="InterPro" id="IPR029025">
    <property type="entry name" value="T3SS_substrate_exporter_C"/>
</dbReference>
<dbReference type="EMBL" id="AONH01000001">
    <property type="protein sequence ID" value="KGM89966.1"/>
    <property type="molecule type" value="Genomic_DNA"/>
</dbReference>
<evidence type="ECO:0000313" key="4">
    <source>
        <dbReference type="EMBL" id="KGM89966.1"/>
    </source>
</evidence>
<accession>A0A0A0HSQ4</accession>
<sequence length="362" mass="39220">MEGQEDDSDKTLEATQHKLDEARKKGEFARSADLNTAGSYAGLLLALLGASGMLLEKVGDNLVALLEQSDHLASLVFQGGRAASALGDMAGQIVLGLSLFLILPMALTLAAVIAQRAFVVAPNKLEPRLSRLNPVENAKNKFGATGLFEFAKSFAKLGLYGLLLGGFLSYRLPDMVSAVHAEAPIIGAVMGAMMIDFLILVLLITLAVGGLDYLWQHFDHLRRQRMSHKDMRDEQKQNDGDPSVKQRRRHRATELASGRMMADVPTADVVIVNPTHFAVALKWSRKPGAAPICVAKGQDHIALAIRDLARDNDVPVLSDAPTARALHATTEIGQEIDPMHYAAVAVAIRFAEDMRRKARSFG</sequence>
<feature type="transmembrane region" description="Helical" evidence="3">
    <location>
        <begin position="93"/>
        <end position="114"/>
    </location>
</feature>
<dbReference type="PATRIC" id="fig|1288298.3.peg.565"/>
<feature type="transmembrane region" description="Helical" evidence="3">
    <location>
        <begin position="157"/>
        <end position="173"/>
    </location>
</feature>
<organism evidence="4 5">
    <name type="scientific">Roseovarius mucosus DSM 17069</name>
    <dbReference type="NCBI Taxonomy" id="1288298"/>
    <lineage>
        <taxon>Bacteria</taxon>
        <taxon>Pseudomonadati</taxon>
        <taxon>Pseudomonadota</taxon>
        <taxon>Alphaproteobacteria</taxon>
        <taxon>Rhodobacterales</taxon>
        <taxon>Roseobacteraceae</taxon>
        <taxon>Roseovarius</taxon>
    </lineage>
</organism>
<feature type="region of interest" description="Disordered" evidence="2">
    <location>
        <begin position="228"/>
        <end position="249"/>
    </location>
</feature>
<dbReference type="OrthoDB" id="9807950at2"/>
<evidence type="ECO:0000256" key="2">
    <source>
        <dbReference type="SAM" id="MobiDB-lite"/>
    </source>
</evidence>
<evidence type="ECO:0000313" key="5">
    <source>
        <dbReference type="Proteomes" id="UP000030021"/>
    </source>
</evidence>
<keyword evidence="3" id="KW-1133">Transmembrane helix</keyword>
<dbReference type="RefSeq" id="WP_037276740.1">
    <property type="nucleotide sequence ID" value="NZ_KN293991.1"/>
</dbReference>
<dbReference type="Proteomes" id="UP000030021">
    <property type="component" value="Unassembled WGS sequence"/>
</dbReference>